<organism evidence="2 5">
    <name type="scientific">Arthrobacter bambusae</name>
    <dbReference type="NCBI Taxonomy" id="1338426"/>
    <lineage>
        <taxon>Bacteria</taxon>
        <taxon>Bacillati</taxon>
        <taxon>Actinomycetota</taxon>
        <taxon>Actinomycetes</taxon>
        <taxon>Micrococcales</taxon>
        <taxon>Micrococcaceae</taxon>
        <taxon>Arthrobacter</taxon>
    </lineage>
</organism>
<reference evidence="2 4" key="1">
    <citation type="submission" date="2023-07" db="EMBL/GenBank/DDBJ databases">
        <title>Sorghum-associated microbial communities from plants grown in Nebraska, USA.</title>
        <authorList>
            <person name="Schachtman D."/>
        </authorList>
    </citation>
    <scope>NUCLEOTIDE SEQUENCE</scope>
    <source>
        <strain evidence="2">DS1006</strain>
        <strain evidence="3 4">DS1016</strain>
    </source>
</reference>
<dbReference type="AlphaFoldDB" id="A0AAW8DCX7"/>
<dbReference type="RefSeq" id="WP_306958764.1">
    <property type="nucleotide sequence ID" value="NZ_JAUSRG010000001.1"/>
</dbReference>
<evidence type="ECO:0000313" key="4">
    <source>
        <dbReference type="Proteomes" id="UP001230951"/>
    </source>
</evidence>
<comment type="caution">
    <text evidence="2">The sequence shown here is derived from an EMBL/GenBank/DDBJ whole genome shotgun (WGS) entry which is preliminary data.</text>
</comment>
<keyword evidence="4" id="KW-1185">Reference proteome</keyword>
<evidence type="ECO:0000256" key="1">
    <source>
        <dbReference type="SAM" id="MobiDB-lite"/>
    </source>
</evidence>
<feature type="compositionally biased region" description="Basic and acidic residues" evidence="1">
    <location>
        <begin position="226"/>
        <end position="238"/>
    </location>
</feature>
<dbReference type="CDD" id="cd09854">
    <property type="entry name" value="PIN_VapC-like"/>
    <property type="match status" value="1"/>
</dbReference>
<sequence length="248" mass="27694">MSNPAKPKAVLVFDVNVLIDAMDISSRNHLAALSAITENTELPTYISDTLLQTTSNKLMEFGADRKSATALLEMLLEDDGFTPPVHTLRNVPVTDYELIDRYGNSDYEDSTVISLMDAAEKDAQAPAVLVTNDTALRDWCHDNRRLAIRPSEMAQFLSNNHSSLRPATFEYLARHMFPDGAQRRSSTEAKTLANEIVSGVLQKQNARRPEPRGSTPHPQAAQVYKRFPELNPENRPEFDAPENALFQP</sequence>
<name>A0AAW8DCX7_9MICC</name>
<evidence type="ECO:0000313" key="3">
    <source>
        <dbReference type="EMBL" id="MDQ0180202.1"/>
    </source>
</evidence>
<accession>A0AAW8DCX7</accession>
<evidence type="ECO:0000313" key="2">
    <source>
        <dbReference type="EMBL" id="MDP9903145.1"/>
    </source>
</evidence>
<dbReference type="Proteomes" id="UP001230951">
    <property type="component" value="Unassembled WGS sequence"/>
</dbReference>
<feature type="region of interest" description="Disordered" evidence="1">
    <location>
        <begin position="200"/>
        <end position="248"/>
    </location>
</feature>
<dbReference type="EMBL" id="JAUSTF010000002">
    <property type="protein sequence ID" value="MDQ0180202.1"/>
    <property type="molecule type" value="Genomic_DNA"/>
</dbReference>
<evidence type="ECO:0000313" key="5">
    <source>
        <dbReference type="Proteomes" id="UP001242995"/>
    </source>
</evidence>
<protein>
    <submittedName>
        <fullName evidence="2">Nucleic acid-binding protein</fullName>
    </submittedName>
</protein>
<dbReference type="Proteomes" id="UP001242995">
    <property type="component" value="Unassembled WGS sequence"/>
</dbReference>
<dbReference type="EMBL" id="JAUSRG010000001">
    <property type="protein sequence ID" value="MDP9903145.1"/>
    <property type="molecule type" value="Genomic_DNA"/>
</dbReference>
<gene>
    <name evidence="2" type="ORF">J2S90_000085</name>
    <name evidence="3" type="ORF">J2S93_001618</name>
</gene>
<proteinExistence type="predicted"/>